<dbReference type="GO" id="GO:0005737">
    <property type="term" value="C:cytoplasm"/>
    <property type="evidence" value="ECO:0007669"/>
    <property type="project" value="TreeGrafter"/>
</dbReference>
<keyword evidence="1" id="KW-0732">Signal</keyword>
<proteinExistence type="predicted"/>
<dbReference type="EC" id="4.2.1.80" evidence="2"/>
<gene>
    <name evidence="2" type="primary">amnF</name>
    <name evidence="2" type="ORF">OPDIPICF_00724</name>
</gene>
<accession>A0A5S9N787</accession>
<dbReference type="InterPro" id="IPR050772">
    <property type="entry name" value="Hydratase-Decarb/MhpD_sf"/>
</dbReference>
<feature type="chain" id="PRO_5024905279" evidence="1">
    <location>
        <begin position="30"/>
        <end position="296"/>
    </location>
</feature>
<name>A0A5S9N787_9GAMM</name>
<dbReference type="GO" id="GO:0008684">
    <property type="term" value="F:2-oxopent-4-enoate hydratase activity"/>
    <property type="evidence" value="ECO:0007669"/>
    <property type="project" value="UniProtKB-EC"/>
</dbReference>
<dbReference type="EMBL" id="CACSIO010000001">
    <property type="protein sequence ID" value="CAA0084754.1"/>
    <property type="molecule type" value="Genomic_DNA"/>
</dbReference>
<dbReference type="PANTHER" id="PTHR30143:SF0">
    <property type="entry name" value="2-KETO-4-PENTENOATE HYDRATASE"/>
    <property type="match status" value="1"/>
</dbReference>
<protein>
    <submittedName>
        <fullName evidence="2">2-oxopent-4-enoate hydratase</fullName>
        <ecNumber evidence="2">4.2.1.80</ecNumber>
    </submittedName>
</protein>
<dbReference type="AlphaFoldDB" id="A0A5S9N787"/>
<dbReference type="InterPro" id="IPR036663">
    <property type="entry name" value="Fumarylacetoacetase_C_sf"/>
</dbReference>
<dbReference type="Gene3D" id="3.90.850.10">
    <property type="entry name" value="Fumarylacetoacetase-like, C-terminal domain"/>
    <property type="match status" value="1"/>
</dbReference>
<dbReference type="SUPFAM" id="SSF56529">
    <property type="entry name" value="FAH"/>
    <property type="match status" value="1"/>
</dbReference>
<sequence length="296" mass="31196">MVATMYKYHSSLIRNGICTLLISVGIAFAASVQAATIQDYQAAVIAADKEQGPLPVMDQEGEILLPLSAAYLIQQELIRSRTDAGAVVAGFKAGLTTTQAQKKFGVDGPLVGVLMQGAKLEDPIYRLRPGHKTVVEQELAFRLKGDVLNSFGPQTPLSDIVDAVAPAIEVAGLGFTAKPSAFDIAANNVANRAYWVGEWRPLIDVTRKALTDTPVSLVCQNTSVNTSTAGATLDGQRSAIIWLLNAALRQGYAPSKGQVLLTGSLGDMVPAKPCNYTATYGEFGSTPFSVVGAGPN</sequence>
<organism evidence="2 3">
    <name type="scientific">BD1-7 clade bacterium</name>
    <dbReference type="NCBI Taxonomy" id="2029982"/>
    <lineage>
        <taxon>Bacteria</taxon>
        <taxon>Pseudomonadati</taxon>
        <taxon>Pseudomonadota</taxon>
        <taxon>Gammaproteobacteria</taxon>
        <taxon>Cellvibrionales</taxon>
        <taxon>Spongiibacteraceae</taxon>
        <taxon>BD1-7 clade</taxon>
    </lineage>
</organism>
<evidence type="ECO:0000256" key="1">
    <source>
        <dbReference type="SAM" id="SignalP"/>
    </source>
</evidence>
<dbReference type="Proteomes" id="UP000441399">
    <property type="component" value="Unassembled WGS sequence"/>
</dbReference>
<evidence type="ECO:0000313" key="3">
    <source>
        <dbReference type="Proteomes" id="UP000441399"/>
    </source>
</evidence>
<keyword evidence="3" id="KW-1185">Reference proteome</keyword>
<evidence type="ECO:0000313" key="2">
    <source>
        <dbReference type="EMBL" id="CAA0084754.1"/>
    </source>
</evidence>
<keyword evidence="2" id="KW-0456">Lyase</keyword>
<reference evidence="2 3" key="1">
    <citation type="submission" date="2019-11" db="EMBL/GenBank/DDBJ databases">
        <authorList>
            <person name="Holert J."/>
        </authorList>
    </citation>
    <scope>NUCLEOTIDE SEQUENCE [LARGE SCALE GENOMIC DNA]</scope>
    <source>
        <strain evidence="2">SB11_3</strain>
    </source>
</reference>
<dbReference type="PANTHER" id="PTHR30143">
    <property type="entry name" value="ACID HYDRATASE"/>
    <property type="match status" value="1"/>
</dbReference>
<feature type="signal peptide" evidence="1">
    <location>
        <begin position="1"/>
        <end position="29"/>
    </location>
</feature>